<proteinExistence type="predicted"/>
<keyword evidence="1" id="KW-0472">Membrane</keyword>
<dbReference type="EMBL" id="JAQOWY010000429">
    <property type="protein sequence ID" value="KAK1842178.1"/>
    <property type="molecule type" value="Genomic_DNA"/>
</dbReference>
<keyword evidence="3" id="KW-1185">Reference proteome</keyword>
<name>A0AAD9EBL9_9PEZI</name>
<sequence length="704" mass="77986">MSLISHSCDENEDPSVQYTAIPQSLNATSEQSQRVPDCLKGVPSTSPNAAKGKSIKLDTPDISKPLWRIWAIELACLLLSVLLFIFIIIVFVSLNQKPLPNWPLGITLNSFLAFLTTWSKAAFMIPVSVAISQAQWAWFDQKSTEPRPLYDLDVIDQASRGAWGSLILLWRFRFRHFVVLGALLVSISALTSPITQLAINCPMRDVPLAREVASTHAIQDLSSPRDALGIVAHISTFLASFLGTTKFTEPIPYSVIANRGVFCSTGNCTFKPYHSIGVCMKMANITSSLNVDEFENPESPDLADTPFIGGVEEVIPNRKVWKASLPGGYHMAHQSKATMFTDLLTGNRTFGFRDDPILQKARIASFVLVYTAPTAYDKSSWEISYNTTAKGIVDQIDDFRHEAREILFHLCVHTYETKVYLGKEITQIVGSHTEPLEEGASPFLDLDCGDLLNKSSYQCRENKQRGNDTIHLRAPKRSLPPHLELNSTKESTFTANYRGMEDIAQGLRSYIAGYSTIVMALNEQQDFPYVTTGSDFITSLFEWVFFHHPSMRDVNIREVRMQNIYQNLATSLSATFRGSQIGALNLTHAVFNVTGEATGMVPHVEITWAPLSLLAAEIVLAALFLSLTMFNQIDHRGMRFCDVKGSSLVTLVALGEECRAAAGGGLGPVKELERTARKLAVRLEGSQIVLAKNVNNEKTSHETN</sequence>
<feature type="transmembrane region" description="Helical" evidence="1">
    <location>
        <begin position="111"/>
        <end position="132"/>
    </location>
</feature>
<keyword evidence="1" id="KW-0812">Transmembrane</keyword>
<dbReference type="PANTHER" id="PTHR35394">
    <property type="entry name" value="DUF3176 DOMAIN-CONTAINING PROTEIN"/>
    <property type="match status" value="1"/>
</dbReference>
<dbReference type="InterPro" id="IPR021514">
    <property type="entry name" value="DUF3176"/>
</dbReference>
<evidence type="ECO:0000256" key="1">
    <source>
        <dbReference type="SAM" id="Phobius"/>
    </source>
</evidence>
<feature type="transmembrane region" description="Helical" evidence="1">
    <location>
        <begin position="69"/>
        <end position="91"/>
    </location>
</feature>
<gene>
    <name evidence="2" type="ORF">CCHR01_15191</name>
</gene>
<keyword evidence="1" id="KW-1133">Transmembrane helix</keyword>
<evidence type="ECO:0000313" key="2">
    <source>
        <dbReference type="EMBL" id="KAK1842178.1"/>
    </source>
</evidence>
<evidence type="ECO:0000313" key="3">
    <source>
        <dbReference type="Proteomes" id="UP001243330"/>
    </source>
</evidence>
<protein>
    <submittedName>
        <fullName evidence="2">Uncharacterized protein</fullName>
    </submittedName>
</protein>
<feature type="transmembrane region" description="Helical" evidence="1">
    <location>
        <begin position="177"/>
        <end position="199"/>
    </location>
</feature>
<dbReference type="Proteomes" id="UP001243330">
    <property type="component" value="Unassembled WGS sequence"/>
</dbReference>
<organism evidence="2 3">
    <name type="scientific">Colletotrichum chrysophilum</name>
    <dbReference type="NCBI Taxonomy" id="1836956"/>
    <lineage>
        <taxon>Eukaryota</taxon>
        <taxon>Fungi</taxon>
        <taxon>Dikarya</taxon>
        <taxon>Ascomycota</taxon>
        <taxon>Pezizomycotina</taxon>
        <taxon>Sordariomycetes</taxon>
        <taxon>Hypocreomycetidae</taxon>
        <taxon>Glomerellales</taxon>
        <taxon>Glomerellaceae</taxon>
        <taxon>Colletotrichum</taxon>
        <taxon>Colletotrichum gloeosporioides species complex</taxon>
    </lineage>
</organism>
<dbReference type="Pfam" id="PF11374">
    <property type="entry name" value="DUF3176"/>
    <property type="match status" value="1"/>
</dbReference>
<comment type="caution">
    <text evidence="2">The sequence shown here is derived from an EMBL/GenBank/DDBJ whole genome shotgun (WGS) entry which is preliminary data.</text>
</comment>
<dbReference type="AlphaFoldDB" id="A0AAD9EBL9"/>
<accession>A0AAD9EBL9</accession>
<reference evidence="2" key="1">
    <citation type="submission" date="2023-01" db="EMBL/GenBank/DDBJ databases">
        <title>Colletotrichum chrysophilum M932 genome sequence.</title>
        <authorList>
            <person name="Baroncelli R."/>
        </authorList>
    </citation>
    <scope>NUCLEOTIDE SEQUENCE</scope>
    <source>
        <strain evidence="2">M932</strain>
    </source>
</reference>
<dbReference type="PANTHER" id="PTHR35394:SF5">
    <property type="entry name" value="DUF3176 DOMAIN-CONTAINING PROTEIN"/>
    <property type="match status" value="1"/>
</dbReference>
<feature type="transmembrane region" description="Helical" evidence="1">
    <location>
        <begin position="608"/>
        <end position="630"/>
    </location>
</feature>